<dbReference type="Proteomes" id="UP000091857">
    <property type="component" value="Chromosome 17"/>
</dbReference>
<dbReference type="OrthoDB" id="19261at2759"/>
<evidence type="ECO:0000256" key="8">
    <source>
        <dbReference type="ARBA" id="ARBA00022989"/>
    </source>
</evidence>
<keyword evidence="7" id="KW-0249">Electron transport</keyword>
<feature type="domain" description="Cytochrome b561" evidence="13">
    <location>
        <begin position="11"/>
        <end position="211"/>
    </location>
</feature>
<keyword evidence="5 11" id="KW-0812">Transmembrane</keyword>
<feature type="transmembrane region" description="Helical" evidence="11">
    <location>
        <begin position="46"/>
        <end position="70"/>
    </location>
</feature>
<keyword evidence="15" id="KW-1185">Reference proteome</keyword>
<protein>
    <recommendedName>
        <fullName evidence="13">Cytochrome b561 domain-containing protein</fullName>
    </recommendedName>
</protein>
<keyword evidence="6" id="KW-0479">Metal-binding</keyword>
<evidence type="ECO:0000256" key="6">
    <source>
        <dbReference type="ARBA" id="ARBA00022723"/>
    </source>
</evidence>
<evidence type="ECO:0000256" key="1">
    <source>
        <dbReference type="ARBA" id="ARBA00001970"/>
    </source>
</evidence>
<feature type="chain" id="PRO_5012293622" description="Cytochrome b561 domain-containing protein" evidence="12">
    <location>
        <begin position="20"/>
        <end position="253"/>
    </location>
</feature>
<gene>
    <name evidence="14" type="ORF">MANES_17G068900v8</name>
</gene>
<sequence>MQNLHLLLHFVTLLPFVSCLSHEEVRDHKNTREYIHKLSPKMKSEVALHGVLLWVSMGLLAPVGILLVRMPHREEGGSRRKLFFYLHLILQILSVLLATSGAIMSIKSFENSFDNNHQRIGLALYVAVWVQAAIEFRRPHRGSKRRSTWYFLHWILGTVISLVGIINIYTGLDAYHQKFSANTRIWTIVFTAQISFMAFFYLFQDKWEYMQKQAVILGNIEPITPTITTQSDAHKELVPEPCVKRNALSNLFD</sequence>
<comment type="cofactor">
    <cofactor evidence="1">
        <name>heme b</name>
        <dbReference type="ChEBI" id="CHEBI:60344"/>
    </cofactor>
</comment>
<dbReference type="GO" id="GO:0046872">
    <property type="term" value="F:metal ion binding"/>
    <property type="evidence" value="ECO:0007669"/>
    <property type="project" value="UniProtKB-KW"/>
</dbReference>
<comment type="subcellular location">
    <subcellularLocation>
        <location evidence="2">Membrane</location>
        <topology evidence="2">Multi-pass membrane protein</topology>
    </subcellularLocation>
</comment>
<keyword evidence="10 11" id="KW-0472">Membrane</keyword>
<dbReference type="InterPro" id="IPR045150">
    <property type="entry name" value="CYB561D1/2"/>
</dbReference>
<dbReference type="Gramene" id="Manes.17G068900.1.v8.1">
    <property type="protein sequence ID" value="Manes.17G068900.1.v8.1.CDS"/>
    <property type="gene ID" value="Manes.17G068900.v8.1"/>
</dbReference>
<keyword evidence="8 11" id="KW-1133">Transmembrane helix</keyword>
<keyword evidence="9" id="KW-0408">Iron</keyword>
<evidence type="ECO:0000256" key="9">
    <source>
        <dbReference type="ARBA" id="ARBA00023004"/>
    </source>
</evidence>
<evidence type="ECO:0000313" key="14">
    <source>
        <dbReference type="EMBL" id="OAY25123.1"/>
    </source>
</evidence>
<evidence type="ECO:0000313" key="15">
    <source>
        <dbReference type="Proteomes" id="UP000091857"/>
    </source>
</evidence>
<evidence type="ECO:0000256" key="11">
    <source>
        <dbReference type="SAM" id="Phobius"/>
    </source>
</evidence>
<dbReference type="PANTHER" id="PTHR15422:SF42">
    <property type="entry name" value="CYTOCHROME B561 DOMAIN-CONTAINING PROTEIN"/>
    <property type="match status" value="1"/>
</dbReference>
<evidence type="ECO:0000256" key="4">
    <source>
        <dbReference type="ARBA" id="ARBA00022617"/>
    </source>
</evidence>
<evidence type="ECO:0000256" key="2">
    <source>
        <dbReference type="ARBA" id="ARBA00004141"/>
    </source>
</evidence>
<evidence type="ECO:0000259" key="13">
    <source>
        <dbReference type="PROSITE" id="PS50939"/>
    </source>
</evidence>
<evidence type="ECO:0000256" key="10">
    <source>
        <dbReference type="ARBA" id="ARBA00023136"/>
    </source>
</evidence>
<evidence type="ECO:0000256" key="7">
    <source>
        <dbReference type="ARBA" id="ARBA00022982"/>
    </source>
</evidence>
<organism evidence="14 15">
    <name type="scientific">Manihot esculenta</name>
    <name type="common">Cassava</name>
    <name type="synonym">Jatropha manihot</name>
    <dbReference type="NCBI Taxonomy" id="3983"/>
    <lineage>
        <taxon>Eukaryota</taxon>
        <taxon>Viridiplantae</taxon>
        <taxon>Streptophyta</taxon>
        <taxon>Embryophyta</taxon>
        <taxon>Tracheophyta</taxon>
        <taxon>Spermatophyta</taxon>
        <taxon>Magnoliopsida</taxon>
        <taxon>eudicotyledons</taxon>
        <taxon>Gunneridae</taxon>
        <taxon>Pentapetalae</taxon>
        <taxon>rosids</taxon>
        <taxon>fabids</taxon>
        <taxon>Malpighiales</taxon>
        <taxon>Euphorbiaceae</taxon>
        <taxon>Crotonoideae</taxon>
        <taxon>Manihoteae</taxon>
        <taxon>Manihot</taxon>
    </lineage>
</organism>
<dbReference type="Gene3D" id="1.20.120.1770">
    <property type="match status" value="1"/>
</dbReference>
<dbReference type="STRING" id="3983.A0A2C9U5Q4"/>
<accession>A0A2C9U5Q4</accession>
<dbReference type="GO" id="GO:0140575">
    <property type="term" value="F:transmembrane monodehydroascorbate reductase activity"/>
    <property type="evidence" value="ECO:0007669"/>
    <property type="project" value="InterPro"/>
</dbReference>
<dbReference type="GO" id="GO:0016491">
    <property type="term" value="F:oxidoreductase activity"/>
    <property type="evidence" value="ECO:0000318"/>
    <property type="project" value="GO_Central"/>
</dbReference>
<dbReference type="Pfam" id="PF03188">
    <property type="entry name" value="Cytochrom_B561"/>
    <property type="match status" value="1"/>
</dbReference>
<name>A0A2C9U5Q4_MANES</name>
<evidence type="ECO:0000256" key="12">
    <source>
        <dbReference type="SAM" id="SignalP"/>
    </source>
</evidence>
<feature type="signal peptide" evidence="12">
    <location>
        <begin position="1"/>
        <end position="19"/>
    </location>
</feature>
<dbReference type="InterPro" id="IPR006593">
    <property type="entry name" value="Cyt_b561/ferric_Rdtase_TM"/>
</dbReference>
<evidence type="ECO:0000256" key="3">
    <source>
        <dbReference type="ARBA" id="ARBA00022448"/>
    </source>
</evidence>
<dbReference type="PROSITE" id="PS50939">
    <property type="entry name" value="CYTOCHROME_B561"/>
    <property type="match status" value="1"/>
</dbReference>
<keyword evidence="12" id="KW-0732">Signal</keyword>
<reference evidence="15" key="1">
    <citation type="journal article" date="2016" name="Nat. Biotechnol.">
        <title>Sequencing wild and cultivated cassava and related species reveals extensive interspecific hybridization and genetic diversity.</title>
        <authorList>
            <person name="Bredeson J.V."/>
            <person name="Lyons J.B."/>
            <person name="Prochnik S.E."/>
            <person name="Wu G.A."/>
            <person name="Ha C.M."/>
            <person name="Edsinger-Gonzales E."/>
            <person name="Grimwood J."/>
            <person name="Schmutz J."/>
            <person name="Rabbi I.Y."/>
            <person name="Egesi C."/>
            <person name="Nauluvula P."/>
            <person name="Lebot V."/>
            <person name="Ndunguru J."/>
            <person name="Mkamilo G."/>
            <person name="Bart R.S."/>
            <person name="Setter T.L."/>
            <person name="Gleadow R.M."/>
            <person name="Kulakow P."/>
            <person name="Ferguson M.E."/>
            <person name="Rounsley S."/>
            <person name="Rokhsar D.S."/>
        </authorList>
    </citation>
    <scope>NUCLEOTIDE SEQUENCE [LARGE SCALE GENOMIC DNA]</scope>
    <source>
        <strain evidence="15">cv. AM560-2</strain>
    </source>
</reference>
<feature type="transmembrane region" description="Helical" evidence="11">
    <location>
        <begin position="184"/>
        <end position="203"/>
    </location>
</feature>
<feature type="transmembrane region" description="Helical" evidence="11">
    <location>
        <begin position="118"/>
        <end position="136"/>
    </location>
</feature>
<dbReference type="EMBL" id="CM004403">
    <property type="protein sequence ID" value="OAY25123.1"/>
    <property type="molecule type" value="Genomic_DNA"/>
</dbReference>
<evidence type="ECO:0000256" key="5">
    <source>
        <dbReference type="ARBA" id="ARBA00022692"/>
    </source>
</evidence>
<dbReference type="SMART" id="SM00665">
    <property type="entry name" value="B561"/>
    <property type="match status" value="1"/>
</dbReference>
<dbReference type="AlphaFoldDB" id="A0A2C9U5Q4"/>
<feature type="transmembrane region" description="Helical" evidence="11">
    <location>
        <begin position="82"/>
        <end position="106"/>
    </location>
</feature>
<dbReference type="GO" id="GO:0016020">
    <property type="term" value="C:membrane"/>
    <property type="evidence" value="ECO:0007669"/>
    <property type="project" value="UniProtKB-SubCell"/>
</dbReference>
<dbReference type="PANTHER" id="PTHR15422">
    <property type="entry name" value="OS05G0565100 PROTEIN"/>
    <property type="match status" value="1"/>
</dbReference>
<dbReference type="CDD" id="cd08760">
    <property type="entry name" value="Cyt_b561_FRRS1_like"/>
    <property type="match status" value="1"/>
</dbReference>
<proteinExistence type="predicted"/>
<keyword evidence="4" id="KW-0349">Heme</keyword>
<keyword evidence="3" id="KW-0813">Transport</keyword>
<comment type="caution">
    <text evidence="14">The sequence shown here is derived from an EMBL/GenBank/DDBJ whole genome shotgun (WGS) entry which is preliminary data.</text>
</comment>
<feature type="transmembrane region" description="Helical" evidence="11">
    <location>
        <begin position="148"/>
        <end position="172"/>
    </location>
</feature>